<name>A0AA92BYD8_RHIRH</name>
<evidence type="ECO:0000256" key="1">
    <source>
        <dbReference type="SAM" id="MobiDB-lite"/>
    </source>
</evidence>
<protein>
    <submittedName>
        <fullName evidence="2">Uncharacterized protein</fullName>
    </submittedName>
</protein>
<comment type="caution">
    <text evidence="2">The sequence shown here is derived from an EMBL/GenBank/DDBJ whole genome shotgun (WGS) entry which is preliminary data.</text>
</comment>
<feature type="region of interest" description="Disordered" evidence="1">
    <location>
        <begin position="26"/>
        <end position="45"/>
    </location>
</feature>
<accession>A0AA92BYD8</accession>
<dbReference type="AlphaFoldDB" id="A0AA92BYD8"/>
<reference evidence="2 3" key="1">
    <citation type="submission" date="2018-04" db="EMBL/GenBank/DDBJ databases">
        <authorList>
            <person name="Hagen T."/>
        </authorList>
    </citation>
    <scope>NUCLEOTIDE SEQUENCE [LARGE SCALE GENOMIC DNA]</scope>
    <source>
        <strain evidence="2 3">TPD7009</strain>
    </source>
</reference>
<organism evidence="2 3">
    <name type="scientific">Rhizobium rhizogenes</name>
    <name type="common">Agrobacterium rhizogenes</name>
    <dbReference type="NCBI Taxonomy" id="359"/>
    <lineage>
        <taxon>Bacteria</taxon>
        <taxon>Pseudomonadati</taxon>
        <taxon>Pseudomonadota</taxon>
        <taxon>Alphaproteobacteria</taxon>
        <taxon>Hyphomicrobiales</taxon>
        <taxon>Rhizobiaceae</taxon>
        <taxon>Rhizobium/Agrobacterium group</taxon>
        <taxon>Rhizobium</taxon>
    </lineage>
</organism>
<gene>
    <name evidence="2" type="ORF">DC430_24255</name>
</gene>
<evidence type="ECO:0000313" key="2">
    <source>
        <dbReference type="EMBL" id="PVE49696.1"/>
    </source>
</evidence>
<dbReference type="EMBL" id="QDFR01000022">
    <property type="protein sequence ID" value="PVE49696.1"/>
    <property type="molecule type" value="Genomic_DNA"/>
</dbReference>
<evidence type="ECO:0000313" key="3">
    <source>
        <dbReference type="Proteomes" id="UP000244335"/>
    </source>
</evidence>
<sequence>MSKCDGCAETNAKSIAGYPETCACPHSTDRRGRKCGSRSGYSKPGGYSPICFAGDVTRSMIEAYN</sequence>
<dbReference type="Proteomes" id="UP000244335">
    <property type="component" value="Unassembled WGS sequence"/>
</dbReference>
<proteinExistence type="predicted"/>